<feature type="compositionally biased region" description="Polar residues" evidence="1">
    <location>
        <begin position="119"/>
        <end position="128"/>
    </location>
</feature>
<dbReference type="Proteomes" id="UP000321393">
    <property type="component" value="Unassembled WGS sequence"/>
</dbReference>
<name>A0A5A7THP6_CUCMM</name>
<evidence type="ECO:0000313" key="4">
    <source>
        <dbReference type="Proteomes" id="UP000321393"/>
    </source>
</evidence>
<evidence type="ECO:0000313" key="5">
    <source>
        <dbReference type="Proteomes" id="UP000321947"/>
    </source>
</evidence>
<protein>
    <submittedName>
        <fullName evidence="2 3">Polyprotein</fullName>
    </submittedName>
</protein>
<dbReference type="Proteomes" id="UP000321947">
    <property type="component" value="Unassembled WGS sequence"/>
</dbReference>
<dbReference type="OrthoDB" id="1740512at2759"/>
<evidence type="ECO:0000256" key="1">
    <source>
        <dbReference type="SAM" id="MobiDB-lite"/>
    </source>
</evidence>
<feature type="compositionally biased region" description="Basic and acidic residues" evidence="1">
    <location>
        <begin position="129"/>
        <end position="142"/>
    </location>
</feature>
<feature type="region of interest" description="Disordered" evidence="1">
    <location>
        <begin position="112"/>
        <end position="142"/>
    </location>
</feature>
<organism evidence="2 4">
    <name type="scientific">Cucumis melo var. makuwa</name>
    <name type="common">Oriental melon</name>
    <dbReference type="NCBI Taxonomy" id="1194695"/>
    <lineage>
        <taxon>Eukaryota</taxon>
        <taxon>Viridiplantae</taxon>
        <taxon>Streptophyta</taxon>
        <taxon>Embryophyta</taxon>
        <taxon>Tracheophyta</taxon>
        <taxon>Spermatophyta</taxon>
        <taxon>Magnoliopsida</taxon>
        <taxon>eudicotyledons</taxon>
        <taxon>Gunneridae</taxon>
        <taxon>Pentapetalae</taxon>
        <taxon>rosids</taxon>
        <taxon>fabids</taxon>
        <taxon>Cucurbitales</taxon>
        <taxon>Cucurbitaceae</taxon>
        <taxon>Benincaseae</taxon>
        <taxon>Cucumis</taxon>
    </lineage>
</organism>
<dbReference type="AlphaFoldDB" id="A0A5A7THP6"/>
<proteinExistence type="predicted"/>
<evidence type="ECO:0000313" key="2">
    <source>
        <dbReference type="EMBL" id="KAA0042338.1"/>
    </source>
</evidence>
<reference evidence="4 5" key="1">
    <citation type="submission" date="2019-08" db="EMBL/GenBank/DDBJ databases">
        <title>Draft genome sequences of two oriental melons (Cucumis melo L. var makuwa).</title>
        <authorList>
            <person name="Kwon S.-Y."/>
        </authorList>
    </citation>
    <scope>NUCLEOTIDE SEQUENCE [LARGE SCALE GENOMIC DNA]</scope>
    <source>
        <strain evidence="5">cv. Chang Bougi</strain>
        <strain evidence="4">cv. SW 3</strain>
        <tissue evidence="2">Leaf</tissue>
    </source>
</reference>
<dbReference type="EMBL" id="SSTE01016125">
    <property type="protein sequence ID" value="KAA0042338.1"/>
    <property type="molecule type" value="Genomic_DNA"/>
</dbReference>
<comment type="caution">
    <text evidence="2">The sequence shown here is derived from an EMBL/GenBank/DDBJ whole genome shotgun (WGS) entry which is preliminary data.</text>
</comment>
<dbReference type="EMBL" id="SSTD01008482">
    <property type="protein sequence ID" value="TYK15463.1"/>
    <property type="molecule type" value="Genomic_DNA"/>
</dbReference>
<gene>
    <name evidence="3" type="ORF">E5676_scaffold477G00330</name>
    <name evidence="2" type="ORF">E6C27_scaffold795G00350</name>
</gene>
<accession>A0A5A7THP6</accession>
<sequence>MAGQIQSDLMSSDLNRPFRFEGAHFKRWKQKMLFFLTLKKVATACTTEKPKYHDYCKRSVGYTIKEVRYRGSRIEEVRSISRYLRYQMTDDKSVEAQSHEIQKIAHEVISKGFQEHPKAQNQGVLTGKSNHEAKDRGGSKEA</sequence>
<evidence type="ECO:0000313" key="3">
    <source>
        <dbReference type="EMBL" id="TYK15463.1"/>
    </source>
</evidence>